<dbReference type="EMBL" id="CP063311">
    <property type="protein sequence ID" value="QOV24791.1"/>
    <property type="molecule type" value="Genomic_DNA"/>
</dbReference>
<keyword evidence="1" id="KW-0812">Transmembrane</keyword>
<dbReference type="Proteomes" id="UP000593846">
    <property type="component" value="Chromosome"/>
</dbReference>
<dbReference type="KEGG" id="aee:IM676_18935"/>
<feature type="transmembrane region" description="Helical" evidence="1">
    <location>
        <begin position="7"/>
        <end position="26"/>
    </location>
</feature>
<dbReference type="RefSeq" id="WP_200990288.1">
    <property type="nucleotide sequence ID" value="NZ_CP063311.1"/>
</dbReference>
<accession>A0A7S6RH49</accession>
<reference evidence="3" key="1">
    <citation type="submission" date="2020-10" db="EMBL/GenBank/DDBJ databases">
        <title>Genome-based taxonomic classification of the species Anabaenopsis elenkinii.</title>
        <authorList>
            <person name="Delbaje E."/>
            <person name="Andreote A.P.D."/>
            <person name="Pellegrinetti T.A."/>
            <person name="Cruz R.B."/>
            <person name="Branco L.H.Z."/>
            <person name="Fiore M.F."/>
        </authorList>
    </citation>
    <scope>NUCLEOTIDE SEQUENCE [LARGE SCALE GENOMIC DNA]</scope>
    <source>
        <strain evidence="3">CCIBt3563</strain>
    </source>
</reference>
<organism evidence="2 3">
    <name type="scientific">Anabaenopsis elenkinii CCIBt3563</name>
    <dbReference type="NCBI Taxonomy" id="2779889"/>
    <lineage>
        <taxon>Bacteria</taxon>
        <taxon>Bacillati</taxon>
        <taxon>Cyanobacteriota</taxon>
        <taxon>Cyanophyceae</taxon>
        <taxon>Nostocales</taxon>
        <taxon>Nodulariaceae</taxon>
        <taxon>Anabaenopsis</taxon>
    </lineage>
</organism>
<keyword evidence="1" id="KW-0472">Membrane</keyword>
<evidence type="ECO:0000313" key="2">
    <source>
        <dbReference type="EMBL" id="QOV24791.1"/>
    </source>
</evidence>
<gene>
    <name evidence="2" type="ORF">IM676_18935</name>
</gene>
<proteinExistence type="predicted"/>
<name>A0A7S6RH49_9CYAN</name>
<feature type="transmembrane region" description="Helical" evidence="1">
    <location>
        <begin position="38"/>
        <end position="57"/>
    </location>
</feature>
<evidence type="ECO:0000256" key="1">
    <source>
        <dbReference type="SAM" id="Phobius"/>
    </source>
</evidence>
<keyword evidence="1" id="KW-1133">Transmembrane helix</keyword>
<evidence type="ECO:0000313" key="3">
    <source>
        <dbReference type="Proteomes" id="UP000593846"/>
    </source>
</evidence>
<sequence length="65" mass="7088">MKNNLGFIAKLLMLSGLVSLLIKYAGPNLSIAATNANALIIVLLPNVMLSMALFWRFQSAQPQNK</sequence>
<dbReference type="AlphaFoldDB" id="A0A7S6RH49"/>
<keyword evidence="3" id="KW-1185">Reference proteome</keyword>
<protein>
    <submittedName>
        <fullName evidence="2">Uncharacterized protein</fullName>
    </submittedName>
</protein>